<dbReference type="Proteomes" id="UP000510886">
    <property type="component" value="Chromosome"/>
</dbReference>
<evidence type="ECO:0000256" key="6">
    <source>
        <dbReference type="ARBA" id="ARBA00022763"/>
    </source>
</evidence>
<dbReference type="EMBL" id="CP047418">
    <property type="protein sequence ID" value="QLL77973.1"/>
    <property type="molecule type" value="Genomic_DNA"/>
</dbReference>
<evidence type="ECO:0000256" key="2">
    <source>
        <dbReference type="ARBA" id="ARBA00022490"/>
    </source>
</evidence>
<dbReference type="AlphaFoldDB" id="A0A7H9EJU9"/>
<feature type="binding site" evidence="13">
    <location>
        <position position="102"/>
    </location>
    <ligand>
        <name>Mg(2+)</name>
        <dbReference type="ChEBI" id="CHEBI:18420"/>
    </ligand>
</feature>
<keyword evidence="4 13" id="KW-0479">Metal-binding</keyword>
<keyword evidence="10 13" id="KW-0234">DNA repair</keyword>
<organism evidence="15 16">
    <name type="scientific">Ligilactobacillus saerimneri</name>
    <dbReference type="NCBI Taxonomy" id="228229"/>
    <lineage>
        <taxon>Bacteria</taxon>
        <taxon>Bacillati</taxon>
        <taxon>Bacillota</taxon>
        <taxon>Bacilli</taxon>
        <taxon>Lactobacillales</taxon>
        <taxon>Lactobacillaceae</taxon>
        <taxon>Ligilactobacillus</taxon>
    </lineage>
</organism>
<evidence type="ECO:0000313" key="15">
    <source>
        <dbReference type="EMBL" id="QLL77973.1"/>
    </source>
</evidence>
<gene>
    <name evidence="13 15" type="primary">recU</name>
    <name evidence="15" type="ORF">GTO87_04720</name>
</gene>
<keyword evidence="2 13" id="KW-0963">Cytoplasm</keyword>
<dbReference type="NCBIfam" id="NF002581">
    <property type="entry name" value="PRK02234.1-2"/>
    <property type="match status" value="1"/>
</dbReference>
<feature type="site" description="Transition state stabilizer" evidence="13">
    <location>
        <position position="104"/>
    </location>
</feature>
<keyword evidence="6 13" id="KW-0227">DNA damage</keyword>
<evidence type="ECO:0000256" key="7">
    <source>
        <dbReference type="ARBA" id="ARBA00022801"/>
    </source>
</evidence>
<feature type="binding site" evidence="13">
    <location>
        <position position="87"/>
    </location>
    <ligand>
        <name>Mg(2+)</name>
        <dbReference type="ChEBI" id="CHEBI:18420"/>
    </ligand>
</feature>
<comment type="catalytic activity">
    <reaction evidence="13">
        <text>Endonucleolytic cleavage at a junction such as a reciprocal single-stranded crossover between two homologous DNA duplexes (Holliday junction).</text>
        <dbReference type="EC" id="3.1.21.10"/>
    </reaction>
</comment>
<comment type="subcellular location">
    <subcellularLocation>
        <location evidence="1 13">Cytoplasm</location>
    </subcellularLocation>
</comment>
<dbReference type="KEGG" id="lsw:GTO87_04720"/>
<evidence type="ECO:0000256" key="13">
    <source>
        <dbReference type="HAMAP-Rule" id="MF_00130"/>
    </source>
</evidence>
<dbReference type="GO" id="GO:0003676">
    <property type="term" value="F:nucleic acid binding"/>
    <property type="evidence" value="ECO:0007669"/>
    <property type="project" value="InterPro"/>
</dbReference>
<keyword evidence="3 13" id="KW-0540">Nuclease</keyword>
<dbReference type="CDD" id="cd22354">
    <property type="entry name" value="RecU-like"/>
    <property type="match status" value="1"/>
</dbReference>
<dbReference type="PIRSF" id="PIRSF037785">
    <property type="entry name" value="RecU"/>
    <property type="match status" value="1"/>
</dbReference>
<accession>A0A7H9EJU9</accession>
<dbReference type="HAMAP" id="MF_00130">
    <property type="entry name" value="RecU"/>
    <property type="match status" value="1"/>
</dbReference>
<sequence length="203" mass="23136">MAIRYPGGRLFHESDHSAKKKSVSSQVIYGNRGMSLEQEINASNQYYLTHGIAVVHKKPIPVQIVDVNYPKRSAAVIKEAYFKTPSTTDYNGVYKGKYIDFEAKETKNKTSFPLKNFHEHQVQHMRACVAQGGICFTIIKFTQTQEIFLLPARVLFDYWQQQATGRKSIPKQAIIQAGYAIQYHINPTVPYLDAVDKFMATIQ</sequence>
<comment type="cofactor">
    <cofactor evidence="13">
        <name>Mg(2+)</name>
        <dbReference type="ChEBI" id="CHEBI:18420"/>
    </cofactor>
    <text evidence="13">Binds 1 Mg(2+) ion per subunit.</text>
</comment>
<evidence type="ECO:0000256" key="14">
    <source>
        <dbReference type="NCBIfam" id="TIGR00648"/>
    </source>
</evidence>
<dbReference type="InterPro" id="IPR004612">
    <property type="entry name" value="Resolv_RecU"/>
</dbReference>
<dbReference type="SUPFAM" id="SSF52980">
    <property type="entry name" value="Restriction endonuclease-like"/>
    <property type="match status" value="1"/>
</dbReference>
<dbReference type="GO" id="GO:0007059">
    <property type="term" value="P:chromosome segregation"/>
    <property type="evidence" value="ECO:0007669"/>
    <property type="project" value="UniProtKB-UniRule"/>
</dbReference>
<dbReference type="GO" id="GO:0005737">
    <property type="term" value="C:cytoplasm"/>
    <property type="evidence" value="ECO:0007669"/>
    <property type="project" value="UniProtKB-SubCell"/>
</dbReference>
<evidence type="ECO:0000256" key="1">
    <source>
        <dbReference type="ARBA" id="ARBA00004496"/>
    </source>
</evidence>
<keyword evidence="5 13" id="KW-0255">Endonuclease</keyword>
<dbReference type="RefSeq" id="WP_009554362.1">
    <property type="nucleotide sequence ID" value="NZ_CANCVW010000008.1"/>
</dbReference>
<comment type="similarity">
    <text evidence="11 13">Belongs to the RecU family.</text>
</comment>
<evidence type="ECO:0000256" key="3">
    <source>
        <dbReference type="ARBA" id="ARBA00022722"/>
    </source>
</evidence>
<keyword evidence="8 13" id="KW-0460">Magnesium</keyword>
<keyword evidence="9 13" id="KW-0233">DNA recombination</keyword>
<dbReference type="Gene3D" id="3.40.1350.10">
    <property type="match status" value="1"/>
</dbReference>
<keyword evidence="7 13" id="KW-0378">Hydrolase</keyword>
<feature type="binding site" evidence="13">
    <location>
        <position position="89"/>
    </location>
    <ligand>
        <name>Mg(2+)</name>
        <dbReference type="ChEBI" id="CHEBI:18420"/>
    </ligand>
</feature>
<evidence type="ECO:0000256" key="9">
    <source>
        <dbReference type="ARBA" id="ARBA00023172"/>
    </source>
</evidence>
<proteinExistence type="inferred from homology"/>
<evidence type="ECO:0000256" key="4">
    <source>
        <dbReference type="ARBA" id="ARBA00022723"/>
    </source>
</evidence>
<feature type="binding site" evidence="13">
    <location>
        <position position="121"/>
    </location>
    <ligand>
        <name>Mg(2+)</name>
        <dbReference type="ChEBI" id="CHEBI:18420"/>
    </ligand>
</feature>
<comment type="function">
    <text evidence="13">Endonuclease that resolves Holliday junction intermediates in genetic recombination. Cleaves mobile four-strand junctions by introducing symmetrical nicks in paired strands. Promotes annealing of linear ssDNA with homologous dsDNA. Required for DNA repair, homologous recombination and chromosome segregation.</text>
</comment>
<dbReference type="InterPro" id="IPR011856">
    <property type="entry name" value="tRNA_endonuc-like_dom_sf"/>
</dbReference>
<dbReference type="GO" id="GO:0008821">
    <property type="term" value="F:crossover junction DNA endonuclease activity"/>
    <property type="evidence" value="ECO:0007669"/>
    <property type="project" value="UniProtKB-EC"/>
</dbReference>
<dbReference type="NCBIfam" id="NF002584">
    <property type="entry name" value="PRK02234.1-5"/>
    <property type="match status" value="1"/>
</dbReference>
<dbReference type="GO" id="GO:0006281">
    <property type="term" value="P:DNA repair"/>
    <property type="evidence" value="ECO:0007669"/>
    <property type="project" value="UniProtKB-UniRule"/>
</dbReference>
<protein>
    <recommendedName>
        <fullName evidence="12 13">Holliday junction resolvase RecU</fullName>
        <ecNumber evidence="13 14">3.1.21.10</ecNumber>
    </recommendedName>
    <alternativeName>
        <fullName evidence="13">Recombination protein U homolog</fullName>
    </alternativeName>
</protein>
<dbReference type="NCBIfam" id="TIGR00648">
    <property type="entry name" value="recU"/>
    <property type="match status" value="1"/>
</dbReference>
<evidence type="ECO:0000256" key="8">
    <source>
        <dbReference type="ARBA" id="ARBA00022842"/>
    </source>
</evidence>
<evidence type="ECO:0000256" key="11">
    <source>
        <dbReference type="ARBA" id="ARBA00023447"/>
    </source>
</evidence>
<name>A0A7H9EJU9_9LACO</name>
<evidence type="ECO:0000256" key="5">
    <source>
        <dbReference type="ARBA" id="ARBA00022759"/>
    </source>
</evidence>
<evidence type="ECO:0000256" key="10">
    <source>
        <dbReference type="ARBA" id="ARBA00023204"/>
    </source>
</evidence>
<dbReference type="Pfam" id="PF03838">
    <property type="entry name" value="RecU"/>
    <property type="match status" value="1"/>
</dbReference>
<dbReference type="InterPro" id="IPR011335">
    <property type="entry name" value="Restrct_endonuc-II-like"/>
</dbReference>
<reference evidence="15 16" key="1">
    <citation type="submission" date="2020-01" db="EMBL/GenBank/DDBJ databases">
        <title>Complete and circular genome sequences of six lactobacillus isolates from horses.</title>
        <authorList>
            <person name="Hassan H.M."/>
        </authorList>
    </citation>
    <scope>NUCLEOTIDE SEQUENCE [LARGE SCALE GENOMIC DNA]</scope>
    <source>
        <strain evidence="15 16">1A</strain>
    </source>
</reference>
<evidence type="ECO:0000313" key="16">
    <source>
        <dbReference type="Proteomes" id="UP000510886"/>
    </source>
</evidence>
<dbReference type="GO" id="GO:0000287">
    <property type="term" value="F:magnesium ion binding"/>
    <property type="evidence" value="ECO:0007669"/>
    <property type="project" value="UniProtKB-UniRule"/>
</dbReference>
<dbReference type="GO" id="GO:0006310">
    <property type="term" value="P:DNA recombination"/>
    <property type="evidence" value="ECO:0007669"/>
    <property type="project" value="UniProtKB-UniRule"/>
</dbReference>
<dbReference type="EC" id="3.1.21.10" evidence="13 14"/>
<evidence type="ECO:0000256" key="12">
    <source>
        <dbReference type="ARBA" id="ARBA00029523"/>
    </source>
</evidence>